<keyword evidence="1" id="KW-0547">Nucleotide-binding</keyword>
<dbReference type="InterPro" id="IPR003439">
    <property type="entry name" value="ABC_transporter-like_ATP-bd"/>
</dbReference>
<accession>F7YWJ9</accession>
<dbReference type="PANTHER" id="PTHR24220">
    <property type="entry name" value="IMPORT ATP-BINDING PROTEIN"/>
    <property type="match status" value="1"/>
</dbReference>
<evidence type="ECO:0000313" key="5">
    <source>
        <dbReference type="Proteomes" id="UP000006804"/>
    </source>
</evidence>
<evidence type="ECO:0000259" key="3">
    <source>
        <dbReference type="PROSITE" id="PS50893"/>
    </source>
</evidence>
<gene>
    <name evidence="4" type="ORF">Theth_1939</name>
</gene>
<dbReference type="RefSeq" id="WP_013933187.1">
    <property type="nucleotide sequence ID" value="NC_015707.1"/>
</dbReference>
<name>F7YWJ9_9THEM</name>
<dbReference type="EMBL" id="CP002351">
    <property type="protein sequence ID" value="AEH51980.1"/>
    <property type="molecule type" value="Genomic_DNA"/>
</dbReference>
<organism evidence="4 5">
    <name type="scientific">Pseudothermotoga thermarum DSM 5069</name>
    <dbReference type="NCBI Taxonomy" id="688269"/>
    <lineage>
        <taxon>Bacteria</taxon>
        <taxon>Thermotogati</taxon>
        <taxon>Thermotogota</taxon>
        <taxon>Thermotogae</taxon>
        <taxon>Thermotogales</taxon>
        <taxon>Thermotogaceae</taxon>
        <taxon>Pseudothermotoga</taxon>
    </lineage>
</organism>
<protein>
    <submittedName>
        <fullName evidence="4">ABC transporter related protein</fullName>
    </submittedName>
</protein>
<dbReference type="GO" id="GO:0022857">
    <property type="term" value="F:transmembrane transporter activity"/>
    <property type="evidence" value="ECO:0007669"/>
    <property type="project" value="TreeGrafter"/>
</dbReference>
<reference evidence="4 5" key="1">
    <citation type="submission" date="2010-11" db="EMBL/GenBank/DDBJ databases">
        <title>The complete genome of Thermotoga thermarum DSM 5069.</title>
        <authorList>
            <consortium name="US DOE Joint Genome Institute (JGI-PGF)"/>
            <person name="Lucas S."/>
            <person name="Copeland A."/>
            <person name="Lapidus A."/>
            <person name="Bruce D."/>
            <person name="Goodwin L."/>
            <person name="Pitluck S."/>
            <person name="Kyrpides N."/>
            <person name="Mavromatis K."/>
            <person name="Ivanova N."/>
            <person name="Zeytun A."/>
            <person name="Brettin T."/>
            <person name="Detter J.C."/>
            <person name="Tapia R."/>
            <person name="Han C."/>
            <person name="Land M."/>
            <person name="Hauser L."/>
            <person name="Markowitz V."/>
            <person name="Cheng J.-F."/>
            <person name="Hugenholtz P."/>
            <person name="Woyke T."/>
            <person name="Wu D."/>
            <person name="Spring S."/>
            <person name="Schroeder M."/>
            <person name="Brambilla E."/>
            <person name="Klenk H.-P."/>
            <person name="Eisen J.A."/>
        </authorList>
    </citation>
    <scope>NUCLEOTIDE SEQUENCE [LARGE SCALE GENOMIC DNA]</scope>
    <source>
        <strain evidence="4 5">DSM 5069</strain>
    </source>
</reference>
<dbReference type="Pfam" id="PF00005">
    <property type="entry name" value="ABC_tran"/>
    <property type="match status" value="1"/>
</dbReference>
<evidence type="ECO:0000313" key="4">
    <source>
        <dbReference type="EMBL" id="AEH51980.1"/>
    </source>
</evidence>
<dbReference type="STRING" id="688269.Theth_1939"/>
<dbReference type="SMART" id="SM00382">
    <property type="entry name" value="AAA"/>
    <property type="match status" value="1"/>
</dbReference>
<proteinExistence type="predicted"/>
<dbReference type="Gene3D" id="3.40.50.300">
    <property type="entry name" value="P-loop containing nucleotide triphosphate hydrolases"/>
    <property type="match status" value="1"/>
</dbReference>
<dbReference type="GO" id="GO:0005886">
    <property type="term" value="C:plasma membrane"/>
    <property type="evidence" value="ECO:0007669"/>
    <property type="project" value="TreeGrafter"/>
</dbReference>
<dbReference type="OrthoDB" id="9776369at2"/>
<evidence type="ECO:0000256" key="1">
    <source>
        <dbReference type="ARBA" id="ARBA00022741"/>
    </source>
</evidence>
<dbReference type="GO" id="GO:0016887">
    <property type="term" value="F:ATP hydrolysis activity"/>
    <property type="evidence" value="ECO:0007669"/>
    <property type="project" value="InterPro"/>
</dbReference>
<dbReference type="SUPFAM" id="SSF52540">
    <property type="entry name" value="P-loop containing nucleoside triphosphate hydrolases"/>
    <property type="match status" value="1"/>
</dbReference>
<dbReference type="HOGENOM" id="CLU_000604_1_22_0"/>
<sequence>MIELENVTVIYNKGTLDEKVALRNVSLKVEPGEFVVIVGANGAGKSTLLKLIVGGVKPTEGRCKVFGQDVKSEKIFKCASIVCQDPDMGVFPNLSIEENLILASKKGLRGLSFGRIDKKILELLISTKMGLEQDLKRKASKLSGGQKQALAVVMAVASNPKLLLLDEHTAALDPKSTETVMELTERINRDFGTTILMITHDMSIAEQYGNTIVVLENGKIVARIDKRREKVAASQLKAMIGSMRISFAS</sequence>
<dbReference type="PANTHER" id="PTHR24220:SF692">
    <property type="entry name" value="ABC TRANSPORTER DOMAIN-CONTAINING PROTEIN"/>
    <property type="match status" value="1"/>
</dbReference>
<keyword evidence="2" id="KW-0067">ATP-binding</keyword>
<dbReference type="InterPro" id="IPR015854">
    <property type="entry name" value="ABC_transpr_LolD-like"/>
</dbReference>
<dbReference type="GO" id="GO:0005524">
    <property type="term" value="F:ATP binding"/>
    <property type="evidence" value="ECO:0007669"/>
    <property type="project" value="UniProtKB-KW"/>
</dbReference>
<dbReference type="InterPro" id="IPR017871">
    <property type="entry name" value="ABC_transporter-like_CS"/>
</dbReference>
<dbReference type="PROSITE" id="PS50893">
    <property type="entry name" value="ABC_TRANSPORTER_2"/>
    <property type="match status" value="1"/>
</dbReference>
<dbReference type="PATRIC" id="fig|688269.3.peg.2000"/>
<keyword evidence="5" id="KW-1185">Reference proteome</keyword>
<dbReference type="KEGG" id="tta:Theth_1939"/>
<feature type="domain" description="ABC transporter" evidence="3">
    <location>
        <begin position="2"/>
        <end position="242"/>
    </location>
</feature>
<evidence type="ECO:0000256" key="2">
    <source>
        <dbReference type="ARBA" id="ARBA00022840"/>
    </source>
</evidence>
<dbReference type="PROSITE" id="PS00211">
    <property type="entry name" value="ABC_TRANSPORTER_1"/>
    <property type="match status" value="1"/>
</dbReference>
<dbReference type="InterPro" id="IPR027417">
    <property type="entry name" value="P-loop_NTPase"/>
</dbReference>
<dbReference type="Proteomes" id="UP000006804">
    <property type="component" value="Chromosome"/>
</dbReference>
<dbReference type="InterPro" id="IPR003593">
    <property type="entry name" value="AAA+_ATPase"/>
</dbReference>
<dbReference type="eggNOG" id="COG1101">
    <property type="taxonomic scope" value="Bacteria"/>
</dbReference>
<dbReference type="AlphaFoldDB" id="F7YWJ9"/>